<evidence type="ECO:0000313" key="2">
    <source>
        <dbReference type="EMBL" id="OGC27558.1"/>
    </source>
</evidence>
<dbReference type="GO" id="GO:0030170">
    <property type="term" value="F:pyridoxal phosphate binding"/>
    <property type="evidence" value="ECO:0007669"/>
    <property type="project" value="TreeGrafter"/>
</dbReference>
<evidence type="ECO:0008006" key="4">
    <source>
        <dbReference type="Google" id="ProtNLM"/>
    </source>
</evidence>
<dbReference type="CDD" id="cd00616">
    <property type="entry name" value="AHBA_syn"/>
    <property type="match status" value="1"/>
</dbReference>
<dbReference type="InterPro" id="IPR015424">
    <property type="entry name" value="PyrdxlP-dep_Trfase"/>
</dbReference>
<sequence>MEKQKKQIAVGEFVIDQEEKRLVNQVLESGRISEGKMTQQFERMFRDYIGVKHCVAVNSGTSALIAGFLALLQDKRFKKAARGARVITTPLTYVADANAIVLAGMEPVFVDVDPLRFSILPELIEAKVKELGKDNVAIVLPVHLMGYMCDMDRINSLADKNDLVVFEDSAQAHGSLYHGKKAGSLATLAAFSFYIAHNIQAGEMGALTTSDDLLYKNLKKIKANGRDCDCEVCSRKTSGCVKPGGDKELDYDPRFSHSLIGANFKTMEFQSALGVAQMEKADRIFVQRQKNVKYLNEKLAEYGDLFILPEFSDQVSYLAYPIILKKNKRLSRRILRRALEAAGVETRPLFACIPTQVDSFKSLMNEYAGQLPNAEYLGKNAFYVGCHQYLTEDDLDYMVAAFTKIIKEI</sequence>
<name>A0A1F4T4D8_UNCSA</name>
<dbReference type="GO" id="GO:0000271">
    <property type="term" value="P:polysaccharide biosynthetic process"/>
    <property type="evidence" value="ECO:0007669"/>
    <property type="project" value="TreeGrafter"/>
</dbReference>
<protein>
    <recommendedName>
        <fullName evidence="4">Aminotransferase DegT</fullName>
    </recommendedName>
</protein>
<reference evidence="2 3" key="1">
    <citation type="journal article" date="2016" name="Nat. Commun.">
        <title>Thousands of microbial genomes shed light on interconnected biogeochemical processes in an aquifer system.</title>
        <authorList>
            <person name="Anantharaman K."/>
            <person name="Brown C.T."/>
            <person name="Hug L.A."/>
            <person name="Sharon I."/>
            <person name="Castelle C.J."/>
            <person name="Probst A.J."/>
            <person name="Thomas B.C."/>
            <person name="Singh A."/>
            <person name="Wilkins M.J."/>
            <person name="Karaoz U."/>
            <person name="Brodie E.L."/>
            <person name="Williams K.H."/>
            <person name="Hubbard S.S."/>
            <person name="Banfield J.F."/>
        </authorList>
    </citation>
    <scope>NUCLEOTIDE SEQUENCE [LARGE SCALE GENOMIC DNA]</scope>
</reference>
<comment type="caution">
    <text evidence="2">The sequence shown here is derived from an EMBL/GenBank/DDBJ whole genome shotgun (WGS) entry which is preliminary data.</text>
</comment>
<dbReference type="GO" id="GO:0008483">
    <property type="term" value="F:transaminase activity"/>
    <property type="evidence" value="ECO:0007669"/>
    <property type="project" value="TreeGrafter"/>
</dbReference>
<dbReference type="AlphaFoldDB" id="A0A1F4T4D8"/>
<dbReference type="Proteomes" id="UP000178602">
    <property type="component" value="Unassembled WGS sequence"/>
</dbReference>
<organism evidence="2 3">
    <name type="scientific">candidate division WOR-1 bacterium RIFOXYC12_FULL_54_18</name>
    <dbReference type="NCBI Taxonomy" id="1802584"/>
    <lineage>
        <taxon>Bacteria</taxon>
        <taxon>Bacillati</taxon>
        <taxon>Saganbacteria</taxon>
    </lineage>
</organism>
<dbReference type="SUPFAM" id="SSF53383">
    <property type="entry name" value="PLP-dependent transferases"/>
    <property type="match status" value="1"/>
</dbReference>
<dbReference type="EMBL" id="MEUG01000001">
    <property type="protein sequence ID" value="OGC27558.1"/>
    <property type="molecule type" value="Genomic_DNA"/>
</dbReference>
<dbReference type="InterPro" id="IPR015421">
    <property type="entry name" value="PyrdxlP-dep_Trfase_major"/>
</dbReference>
<proteinExistence type="inferred from homology"/>
<evidence type="ECO:0000256" key="1">
    <source>
        <dbReference type="RuleBase" id="RU004508"/>
    </source>
</evidence>
<gene>
    <name evidence="2" type="ORF">A3K49_00855</name>
</gene>
<dbReference type="PANTHER" id="PTHR30244">
    <property type="entry name" value="TRANSAMINASE"/>
    <property type="match status" value="1"/>
</dbReference>
<dbReference type="Gene3D" id="3.90.1150.10">
    <property type="entry name" value="Aspartate Aminotransferase, domain 1"/>
    <property type="match status" value="1"/>
</dbReference>
<accession>A0A1F4T4D8</accession>
<comment type="similarity">
    <text evidence="1">Belongs to the DegT/DnrJ/EryC1 family.</text>
</comment>
<evidence type="ECO:0000313" key="3">
    <source>
        <dbReference type="Proteomes" id="UP000178602"/>
    </source>
</evidence>
<dbReference type="PIRSF" id="PIRSF000390">
    <property type="entry name" value="PLP_StrS"/>
    <property type="match status" value="1"/>
</dbReference>
<keyword evidence="1" id="KW-0663">Pyridoxal phosphate</keyword>
<dbReference type="InterPro" id="IPR015422">
    <property type="entry name" value="PyrdxlP-dep_Trfase_small"/>
</dbReference>
<dbReference type="Pfam" id="PF01041">
    <property type="entry name" value="DegT_DnrJ_EryC1"/>
    <property type="match status" value="1"/>
</dbReference>
<dbReference type="InterPro" id="IPR000653">
    <property type="entry name" value="DegT/StrS_aminotransferase"/>
</dbReference>
<dbReference type="Gene3D" id="3.40.640.10">
    <property type="entry name" value="Type I PLP-dependent aspartate aminotransferase-like (Major domain)"/>
    <property type="match status" value="1"/>
</dbReference>
<dbReference type="PANTHER" id="PTHR30244:SF34">
    <property type="entry name" value="DTDP-4-AMINO-4,6-DIDEOXYGALACTOSE TRANSAMINASE"/>
    <property type="match status" value="1"/>
</dbReference>